<protein>
    <submittedName>
        <fullName evidence="2">Uncharacterized protein</fullName>
    </submittedName>
</protein>
<dbReference type="Proteomes" id="UP001175271">
    <property type="component" value="Unassembled WGS sequence"/>
</dbReference>
<dbReference type="EMBL" id="JAUCMV010000001">
    <property type="protein sequence ID" value="KAK0428232.1"/>
    <property type="molecule type" value="Genomic_DNA"/>
</dbReference>
<accession>A0AA39IRL4</accession>
<name>A0AA39IRL4_9BILA</name>
<organism evidence="2 3">
    <name type="scientific">Steinernema hermaphroditum</name>
    <dbReference type="NCBI Taxonomy" id="289476"/>
    <lineage>
        <taxon>Eukaryota</taxon>
        <taxon>Metazoa</taxon>
        <taxon>Ecdysozoa</taxon>
        <taxon>Nematoda</taxon>
        <taxon>Chromadorea</taxon>
        <taxon>Rhabditida</taxon>
        <taxon>Tylenchina</taxon>
        <taxon>Panagrolaimomorpha</taxon>
        <taxon>Strongyloidoidea</taxon>
        <taxon>Steinernematidae</taxon>
        <taxon>Steinernema</taxon>
    </lineage>
</organism>
<evidence type="ECO:0000313" key="3">
    <source>
        <dbReference type="Proteomes" id="UP001175271"/>
    </source>
</evidence>
<sequence>MWSSWLDAGTGGPVPGQSQRHSRENPSKKYFGADQLKNANVAVFFWKRARLVDPWPVVGPSQHRTNIPFAVTDPILSQEQHGTLGFDLNRPVFPYTACGHDLLGTAQTFRLQ</sequence>
<proteinExistence type="predicted"/>
<feature type="region of interest" description="Disordered" evidence="1">
    <location>
        <begin position="1"/>
        <end position="29"/>
    </location>
</feature>
<reference evidence="2" key="1">
    <citation type="submission" date="2023-06" db="EMBL/GenBank/DDBJ databases">
        <title>Genomic analysis of the entomopathogenic nematode Steinernema hermaphroditum.</title>
        <authorList>
            <person name="Schwarz E.M."/>
            <person name="Heppert J.K."/>
            <person name="Baniya A."/>
            <person name="Schwartz H.T."/>
            <person name="Tan C.-H."/>
            <person name="Antoshechkin I."/>
            <person name="Sternberg P.W."/>
            <person name="Goodrich-Blair H."/>
            <person name="Dillman A.R."/>
        </authorList>
    </citation>
    <scope>NUCLEOTIDE SEQUENCE</scope>
    <source>
        <strain evidence="2">PS9179</strain>
        <tissue evidence="2">Whole animal</tissue>
    </source>
</reference>
<evidence type="ECO:0000313" key="2">
    <source>
        <dbReference type="EMBL" id="KAK0428232.1"/>
    </source>
</evidence>
<comment type="caution">
    <text evidence="2">The sequence shown here is derived from an EMBL/GenBank/DDBJ whole genome shotgun (WGS) entry which is preliminary data.</text>
</comment>
<keyword evidence="3" id="KW-1185">Reference proteome</keyword>
<dbReference type="AlphaFoldDB" id="A0AA39IRL4"/>
<evidence type="ECO:0000256" key="1">
    <source>
        <dbReference type="SAM" id="MobiDB-lite"/>
    </source>
</evidence>
<gene>
    <name evidence="2" type="ORF">QR680_010688</name>
</gene>